<accession>A0A5C3DWP8</accession>
<sequence>MRVPSDTTLYRDTFRFEKGTLVDLKDVIRLQSPAGLNFIKESSISCIVNVTFQTVAKINAQLNAK</sequence>
<dbReference type="Proteomes" id="UP000324022">
    <property type="component" value="Unassembled WGS sequence"/>
</dbReference>
<gene>
    <name evidence="1" type="ORF">UTRI_02072_B</name>
</gene>
<evidence type="ECO:0000313" key="2">
    <source>
        <dbReference type="Proteomes" id="UP000324022"/>
    </source>
</evidence>
<dbReference type="AlphaFoldDB" id="A0A5C3DWP8"/>
<evidence type="ECO:0000313" key="1">
    <source>
        <dbReference type="EMBL" id="SPO22070.1"/>
    </source>
</evidence>
<proteinExistence type="predicted"/>
<reference evidence="1 2" key="1">
    <citation type="submission" date="2018-03" db="EMBL/GenBank/DDBJ databases">
        <authorList>
            <person name="Guldener U."/>
        </authorList>
    </citation>
    <scope>NUCLEOTIDE SEQUENCE [LARGE SCALE GENOMIC DNA]</scope>
    <source>
        <strain evidence="1 2">NBRC100155</strain>
    </source>
</reference>
<dbReference type="EMBL" id="OOIN01000003">
    <property type="protein sequence ID" value="SPO22070.1"/>
    <property type="molecule type" value="Genomic_DNA"/>
</dbReference>
<name>A0A5C3DWP8_9BASI</name>
<organism evidence="1 2">
    <name type="scientific">Ustilago trichophora</name>
    <dbReference type="NCBI Taxonomy" id="86804"/>
    <lineage>
        <taxon>Eukaryota</taxon>
        <taxon>Fungi</taxon>
        <taxon>Dikarya</taxon>
        <taxon>Basidiomycota</taxon>
        <taxon>Ustilaginomycotina</taxon>
        <taxon>Ustilaginomycetes</taxon>
        <taxon>Ustilaginales</taxon>
        <taxon>Ustilaginaceae</taxon>
        <taxon>Ustilago</taxon>
    </lineage>
</organism>
<keyword evidence="2" id="KW-1185">Reference proteome</keyword>
<protein>
    <submittedName>
        <fullName evidence="1">Uncharacterized protein</fullName>
    </submittedName>
</protein>